<feature type="disulfide bond" evidence="1">
    <location>
        <begin position="155"/>
        <end position="235"/>
    </location>
</feature>
<dbReference type="PANTHER" id="PTHR31013">
    <property type="entry name" value="THAUMATIN FAMILY PROTEIN-RELATED"/>
    <property type="match status" value="1"/>
</dbReference>
<dbReference type="STRING" id="4829.A0A168RTV4"/>
<accession>A0A168RTV4</accession>
<dbReference type="SUPFAM" id="SSF49870">
    <property type="entry name" value="Osmotin, thaumatin-like protein"/>
    <property type="match status" value="1"/>
</dbReference>
<feature type="disulfide bond" evidence="1">
    <location>
        <begin position="195"/>
        <end position="205"/>
    </location>
</feature>
<protein>
    <recommendedName>
        <fullName evidence="6">Osmotin, thaumatin-like protein</fullName>
    </recommendedName>
</protein>
<dbReference type="PANTHER" id="PTHR31013:SF2">
    <property type="entry name" value="THAUMATIN-LIKE PROTEIN"/>
    <property type="match status" value="1"/>
</dbReference>
<dbReference type="Pfam" id="PF00314">
    <property type="entry name" value="Thaumatin"/>
    <property type="match status" value="1"/>
</dbReference>
<organism evidence="4">
    <name type="scientific">Absidia glauca</name>
    <name type="common">Pin mould</name>
    <dbReference type="NCBI Taxonomy" id="4829"/>
    <lineage>
        <taxon>Eukaryota</taxon>
        <taxon>Fungi</taxon>
        <taxon>Fungi incertae sedis</taxon>
        <taxon>Mucoromycota</taxon>
        <taxon>Mucoromycotina</taxon>
        <taxon>Mucoromycetes</taxon>
        <taxon>Mucorales</taxon>
        <taxon>Cunninghamellaceae</taxon>
        <taxon>Absidia</taxon>
    </lineage>
</organism>
<keyword evidence="1" id="KW-1015">Disulfide bond</keyword>
<evidence type="ECO:0000256" key="1">
    <source>
        <dbReference type="PIRSR" id="PIRSR002703-1"/>
    </source>
</evidence>
<feature type="disulfide bond" evidence="1">
    <location>
        <begin position="57"/>
        <end position="245"/>
    </location>
</feature>
<gene>
    <name evidence="4" type="primary">ABSGL_13027.1 scaffold 13554</name>
</gene>
<dbReference type="SMART" id="SM00205">
    <property type="entry name" value="THN"/>
    <property type="match status" value="1"/>
</dbReference>
<dbReference type="PIRSF" id="PIRSF002703">
    <property type="entry name" value="Thaumatin"/>
    <property type="match status" value="1"/>
</dbReference>
<keyword evidence="3" id="KW-0732">Signal</keyword>
<dbReference type="InterPro" id="IPR001938">
    <property type="entry name" value="Thaumatin"/>
</dbReference>
<feature type="disulfide bond" evidence="1">
    <location>
        <begin position="166"/>
        <end position="181"/>
    </location>
</feature>
<dbReference type="PROSITE" id="PS51367">
    <property type="entry name" value="THAUMATIN_2"/>
    <property type="match status" value="1"/>
</dbReference>
<feature type="disulfide bond" evidence="1">
    <location>
        <begin position="185"/>
        <end position="194"/>
    </location>
</feature>
<feature type="chain" id="PRO_5007900100" description="Osmotin, thaumatin-like protein" evidence="3">
    <location>
        <begin position="19"/>
        <end position="246"/>
    </location>
</feature>
<evidence type="ECO:0000256" key="3">
    <source>
        <dbReference type="SAM" id="SignalP"/>
    </source>
</evidence>
<keyword evidence="5" id="KW-1185">Reference proteome</keyword>
<evidence type="ECO:0000313" key="4">
    <source>
        <dbReference type="EMBL" id="SAM07386.1"/>
    </source>
</evidence>
<feature type="region of interest" description="Disordered" evidence="2">
    <location>
        <begin position="20"/>
        <end position="48"/>
    </location>
</feature>
<name>A0A168RTV4_ABSGL</name>
<feature type="disulfide bond" evidence="1">
    <location>
        <begin position="160"/>
        <end position="218"/>
    </location>
</feature>
<sequence length="246" mass="25423">MHFSTLLSLAALAATVAASNSTSTNGTSTSSASSSASSSSSTSSSGSGVKVVVKNQCGYDLTVSKLTNGQSSGQSASVPQGSSKTYPLDNTWEGRFWARTECSGDDCQVAGASDPASLAEFRFRGSGGEDYYDISFVDGFNLPISITPIDGQGSCGSPTCSTLPSCPDDMKITENGKFSSCQSACSKYNTDEYCCTGSHDSTSACSASSYSKAVKDDCPNAYSYAYDDATSTYSCVAEGYNVIFCP</sequence>
<evidence type="ECO:0000313" key="5">
    <source>
        <dbReference type="Proteomes" id="UP000078561"/>
    </source>
</evidence>
<dbReference type="OMA" id="YNRCGET"/>
<evidence type="ECO:0008006" key="6">
    <source>
        <dbReference type="Google" id="ProtNLM"/>
    </source>
</evidence>
<dbReference type="Gene3D" id="2.60.110.10">
    <property type="entry name" value="Thaumatin"/>
    <property type="match status" value="1"/>
</dbReference>
<dbReference type="InParanoid" id="A0A168RTV4"/>
<dbReference type="OrthoDB" id="430315at2759"/>
<dbReference type="AlphaFoldDB" id="A0A168RTV4"/>
<feature type="signal peptide" evidence="3">
    <location>
        <begin position="1"/>
        <end position="18"/>
    </location>
</feature>
<reference evidence="4" key="1">
    <citation type="submission" date="2016-04" db="EMBL/GenBank/DDBJ databases">
        <authorList>
            <person name="Evans L.H."/>
            <person name="Alamgir A."/>
            <person name="Owens N."/>
            <person name="Weber N.D."/>
            <person name="Virtaneva K."/>
            <person name="Barbian K."/>
            <person name="Babar A."/>
            <person name="Rosenke K."/>
        </authorList>
    </citation>
    <scope>NUCLEOTIDE SEQUENCE [LARGE SCALE GENOMIC DNA]</scope>
    <source>
        <strain evidence="4">CBS 101.48</strain>
    </source>
</reference>
<proteinExistence type="predicted"/>
<evidence type="ECO:0000256" key="2">
    <source>
        <dbReference type="SAM" id="MobiDB-lite"/>
    </source>
</evidence>
<dbReference type="EMBL" id="LT554740">
    <property type="protein sequence ID" value="SAM07386.1"/>
    <property type="molecule type" value="Genomic_DNA"/>
</dbReference>
<dbReference type="PRINTS" id="PR00347">
    <property type="entry name" value="THAUMATIN"/>
</dbReference>
<dbReference type="Proteomes" id="UP000078561">
    <property type="component" value="Unassembled WGS sequence"/>
</dbReference>
<dbReference type="InterPro" id="IPR037176">
    <property type="entry name" value="Osmotin/thaumatin-like_sf"/>
</dbReference>